<evidence type="ECO:0000256" key="10">
    <source>
        <dbReference type="ARBA" id="ARBA00038983"/>
    </source>
</evidence>
<evidence type="ECO:0000256" key="2">
    <source>
        <dbReference type="ARBA" id="ARBA00022490"/>
    </source>
</evidence>
<evidence type="ECO:0000256" key="11">
    <source>
        <dbReference type="ARBA" id="ARBA00049080"/>
    </source>
</evidence>
<evidence type="ECO:0000313" key="17">
    <source>
        <dbReference type="Proteomes" id="UP000321617"/>
    </source>
</evidence>
<dbReference type="GO" id="GO:0019877">
    <property type="term" value="P:diaminopimelate biosynthetic process"/>
    <property type="evidence" value="ECO:0007669"/>
    <property type="project" value="UniProtKB-UniRule"/>
</dbReference>
<comment type="pathway">
    <text evidence="9 13">Amino-acid biosynthesis; L-lysine biosynthesis via DAP pathway; (S)-tetrahydrodipicolinate from L-aspartate: step 4/4.</text>
</comment>
<dbReference type="GO" id="GO:0009089">
    <property type="term" value="P:lysine biosynthetic process via diaminopimelate"/>
    <property type="evidence" value="ECO:0007669"/>
    <property type="project" value="UniProtKB-UniRule"/>
</dbReference>
<dbReference type="AlphaFoldDB" id="A0A562VGZ7"/>
<feature type="binding site" evidence="13">
    <location>
        <position position="176"/>
    </location>
    <ligand>
        <name>(S)-2,3,4,5-tetrahydrodipicolinate</name>
        <dbReference type="ChEBI" id="CHEBI:16845"/>
    </ligand>
</feature>
<evidence type="ECO:0000256" key="4">
    <source>
        <dbReference type="ARBA" id="ARBA00022857"/>
    </source>
</evidence>
<dbReference type="HAMAP" id="MF_00102">
    <property type="entry name" value="DapB"/>
    <property type="match status" value="1"/>
</dbReference>
<evidence type="ECO:0000256" key="5">
    <source>
        <dbReference type="ARBA" id="ARBA00022915"/>
    </source>
</evidence>
<keyword evidence="6 13" id="KW-0560">Oxidoreductase</keyword>
<dbReference type="PIRSF" id="PIRSF000161">
    <property type="entry name" value="DHPR"/>
    <property type="match status" value="1"/>
</dbReference>
<evidence type="ECO:0000256" key="12">
    <source>
        <dbReference type="ARBA" id="ARBA00049396"/>
    </source>
</evidence>
<feature type="binding site" evidence="13">
    <location>
        <begin position="185"/>
        <end position="186"/>
    </location>
    <ligand>
        <name>(S)-2,3,4,5-tetrahydrodipicolinate</name>
        <dbReference type="ChEBI" id="CHEBI:16845"/>
    </ligand>
</feature>
<dbReference type="SUPFAM" id="SSF55347">
    <property type="entry name" value="Glyceraldehyde-3-phosphate dehydrogenase-like, C-terminal domain"/>
    <property type="match status" value="1"/>
</dbReference>
<dbReference type="CDD" id="cd02274">
    <property type="entry name" value="DHDPR_N"/>
    <property type="match status" value="1"/>
</dbReference>
<dbReference type="PANTHER" id="PTHR20836">
    <property type="entry name" value="DIHYDRODIPICOLINATE REDUCTASE"/>
    <property type="match status" value="1"/>
</dbReference>
<accession>A0A562VGZ7</accession>
<dbReference type="GO" id="GO:0016726">
    <property type="term" value="F:oxidoreductase activity, acting on CH or CH2 groups, NAD or NADP as acceptor"/>
    <property type="evidence" value="ECO:0007669"/>
    <property type="project" value="UniProtKB-UniRule"/>
</dbReference>
<feature type="binding site" evidence="13">
    <location>
        <begin position="50"/>
        <end position="55"/>
    </location>
    <ligand>
        <name>NAD(+)</name>
        <dbReference type="ChEBI" id="CHEBI:57540"/>
    </ligand>
</feature>
<comment type="caution">
    <text evidence="16">The sequence shown here is derived from an EMBL/GenBank/DDBJ whole genome shotgun (WGS) entry which is preliminary data.</text>
</comment>
<organism evidence="16 17">
    <name type="scientific">Stackebrandtia albiflava</name>
    <dbReference type="NCBI Taxonomy" id="406432"/>
    <lineage>
        <taxon>Bacteria</taxon>
        <taxon>Bacillati</taxon>
        <taxon>Actinomycetota</taxon>
        <taxon>Actinomycetes</taxon>
        <taxon>Glycomycetales</taxon>
        <taxon>Glycomycetaceae</taxon>
        <taxon>Stackebrandtia</taxon>
    </lineage>
</organism>
<evidence type="ECO:0000256" key="8">
    <source>
        <dbReference type="ARBA" id="ARBA00023154"/>
    </source>
</evidence>
<feature type="domain" description="Dihydrodipicolinate reductase N-terminal" evidence="14">
    <location>
        <begin position="45"/>
        <end position="148"/>
    </location>
</feature>
<evidence type="ECO:0000259" key="15">
    <source>
        <dbReference type="Pfam" id="PF05173"/>
    </source>
</evidence>
<comment type="catalytic activity">
    <reaction evidence="11 13">
        <text>(S)-2,3,4,5-tetrahydrodipicolinate + NADP(+) + H2O = (2S,4S)-4-hydroxy-2,3,4,5-tetrahydrodipicolinate + NADPH + H(+)</text>
        <dbReference type="Rhea" id="RHEA:35331"/>
        <dbReference type="ChEBI" id="CHEBI:15377"/>
        <dbReference type="ChEBI" id="CHEBI:15378"/>
        <dbReference type="ChEBI" id="CHEBI:16845"/>
        <dbReference type="ChEBI" id="CHEBI:57783"/>
        <dbReference type="ChEBI" id="CHEBI:58349"/>
        <dbReference type="ChEBI" id="CHEBI:67139"/>
        <dbReference type="EC" id="1.17.1.8"/>
    </reaction>
</comment>
<reference evidence="16 17" key="1">
    <citation type="journal article" date="2013" name="Stand. Genomic Sci.">
        <title>Genomic Encyclopedia of Type Strains, Phase I: The one thousand microbial genomes (KMG-I) project.</title>
        <authorList>
            <person name="Kyrpides N.C."/>
            <person name="Woyke T."/>
            <person name="Eisen J.A."/>
            <person name="Garrity G."/>
            <person name="Lilburn T.G."/>
            <person name="Beck B.J."/>
            <person name="Whitman W.B."/>
            <person name="Hugenholtz P."/>
            <person name="Klenk H.P."/>
        </authorList>
    </citation>
    <scope>NUCLEOTIDE SEQUENCE [LARGE SCALE GENOMIC DNA]</scope>
    <source>
        <strain evidence="16 17">DSM 45044</strain>
    </source>
</reference>
<evidence type="ECO:0000256" key="6">
    <source>
        <dbReference type="ARBA" id="ARBA00023002"/>
    </source>
</evidence>
<dbReference type="GO" id="GO:0008839">
    <property type="term" value="F:4-hydroxy-tetrahydrodipicolinate reductase"/>
    <property type="evidence" value="ECO:0007669"/>
    <property type="project" value="UniProtKB-UniRule"/>
</dbReference>
<keyword evidence="8 13" id="KW-0457">Lysine biosynthesis</keyword>
<dbReference type="Pfam" id="PF05173">
    <property type="entry name" value="DapB_C"/>
    <property type="match status" value="1"/>
</dbReference>
<evidence type="ECO:0000256" key="7">
    <source>
        <dbReference type="ARBA" id="ARBA00023027"/>
    </source>
</evidence>
<feature type="active site" description="Proton donor/acceptor" evidence="13">
    <location>
        <position position="175"/>
    </location>
</feature>
<evidence type="ECO:0000256" key="9">
    <source>
        <dbReference type="ARBA" id="ARBA00037922"/>
    </source>
</evidence>
<comment type="subcellular location">
    <subcellularLocation>
        <location evidence="13">Cytoplasm</location>
    </subcellularLocation>
</comment>
<dbReference type="GO" id="GO:0051287">
    <property type="term" value="F:NAD binding"/>
    <property type="evidence" value="ECO:0007669"/>
    <property type="project" value="UniProtKB-UniRule"/>
</dbReference>
<dbReference type="UniPathway" id="UPA00034">
    <property type="reaction ID" value="UER00018"/>
</dbReference>
<dbReference type="NCBIfam" id="TIGR00036">
    <property type="entry name" value="dapB"/>
    <property type="match status" value="1"/>
</dbReference>
<dbReference type="Gene3D" id="3.40.50.720">
    <property type="entry name" value="NAD(P)-binding Rossmann-like Domain"/>
    <property type="match status" value="1"/>
</dbReference>
<dbReference type="Gene3D" id="3.30.360.10">
    <property type="entry name" value="Dihydrodipicolinate Reductase, domain 2"/>
    <property type="match status" value="1"/>
</dbReference>
<dbReference type="InterPro" id="IPR023940">
    <property type="entry name" value="DHDPR_bac"/>
</dbReference>
<dbReference type="PANTHER" id="PTHR20836:SF0">
    <property type="entry name" value="4-HYDROXY-TETRAHYDRODIPICOLINATE REDUCTASE 1, CHLOROPLASTIC-RELATED"/>
    <property type="match status" value="1"/>
</dbReference>
<keyword evidence="2 13" id="KW-0963">Cytoplasm</keyword>
<sequence length="288" mass="30465">MVVWPTKPRTPEGVGHVGAPVRSYYPGPMLDEEIAVEADEPEPLRVGVLGARGRMGVAVCEAVDAAEDMELVAMVDAGDWLFNVSDAGAEVVIDFTRPDVVMENLHWCIDQGIHAVVGTSGFTAERLKQLEGWLTAKPELGMVVAPNFGIGAVLMMRFAQQAARYFESAEIVEMHHPAKVDAPSGTATRTAELIAEARQAAGMAAAPDATAHALDGARGADVDGIRVHSIRATGSMAHQEVLFGGPGETLTIRHDSVDRASFMPGVLLAARKVRGLPGLTVGIDSLLD</sequence>
<evidence type="ECO:0000256" key="1">
    <source>
        <dbReference type="ARBA" id="ARBA00006642"/>
    </source>
</evidence>
<comment type="subunit">
    <text evidence="13">Homotetramer.</text>
</comment>
<feature type="binding site" evidence="13">
    <location>
        <begin position="145"/>
        <end position="148"/>
    </location>
    <ligand>
        <name>NAD(+)</name>
        <dbReference type="ChEBI" id="CHEBI:57540"/>
    </ligand>
</feature>
<comment type="caution">
    <text evidence="13">Lacks conserved residue(s) required for the propagation of feature annotation.</text>
</comment>
<dbReference type="EMBL" id="VLLL01000001">
    <property type="protein sequence ID" value="TWJ17165.1"/>
    <property type="molecule type" value="Genomic_DNA"/>
</dbReference>
<name>A0A562VGZ7_9ACTN</name>
<evidence type="ECO:0000256" key="3">
    <source>
        <dbReference type="ARBA" id="ARBA00022605"/>
    </source>
</evidence>
<proteinExistence type="inferred from homology"/>
<keyword evidence="3 13" id="KW-0028">Amino-acid biosynthesis</keyword>
<evidence type="ECO:0000259" key="14">
    <source>
        <dbReference type="Pfam" id="PF01113"/>
    </source>
</evidence>
<gene>
    <name evidence="13" type="primary">dapB</name>
    <name evidence="16" type="ORF">LX16_0081</name>
</gene>
<keyword evidence="17" id="KW-1185">Reference proteome</keyword>
<dbReference type="EC" id="1.17.1.8" evidence="10 13"/>
<comment type="similarity">
    <text evidence="1 13">Belongs to the DapB family.</text>
</comment>
<feature type="active site" description="Proton donor" evidence="13">
    <location>
        <position position="179"/>
    </location>
</feature>
<keyword evidence="4 13" id="KW-0521">NADP</keyword>
<dbReference type="InterPro" id="IPR022664">
    <property type="entry name" value="DapB_N_CS"/>
</dbReference>
<dbReference type="GO" id="GO:0005829">
    <property type="term" value="C:cytosol"/>
    <property type="evidence" value="ECO:0007669"/>
    <property type="project" value="TreeGrafter"/>
</dbReference>
<dbReference type="FunFam" id="3.30.360.10:FF:000009">
    <property type="entry name" value="4-hydroxy-tetrahydrodipicolinate reductase"/>
    <property type="match status" value="1"/>
</dbReference>
<evidence type="ECO:0000256" key="13">
    <source>
        <dbReference type="HAMAP-Rule" id="MF_00102"/>
    </source>
</evidence>
<dbReference type="PROSITE" id="PS01298">
    <property type="entry name" value="DAPB"/>
    <property type="match status" value="1"/>
</dbReference>
<dbReference type="Proteomes" id="UP000321617">
    <property type="component" value="Unassembled WGS sequence"/>
</dbReference>
<dbReference type="InterPro" id="IPR036291">
    <property type="entry name" value="NAD(P)-bd_dom_sf"/>
</dbReference>
<comment type="caution">
    <text evidence="13">Was originally thought to be a dihydrodipicolinate reductase (DHDPR), catalyzing the conversion of dihydrodipicolinate to tetrahydrodipicolinate. However, it was shown in E.coli that the substrate of the enzymatic reaction is not dihydrodipicolinate (DHDP) but in fact (2S,4S)-4-hydroxy-2,3,4,5-tetrahydrodipicolinic acid (HTPA), the product released by the DapA-catalyzed reaction.</text>
</comment>
<comment type="function">
    <text evidence="13">Catalyzes the conversion of 4-hydroxy-tetrahydrodipicolinate (HTPA) to tetrahydrodipicolinate.</text>
</comment>
<dbReference type="InterPro" id="IPR000846">
    <property type="entry name" value="DapB_N"/>
</dbReference>
<feature type="domain" description="Dihydrodipicolinate reductase C-terminal" evidence="15">
    <location>
        <begin position="151"/>
        <end position="283"/>
    </location>
</feature>
<protein>
    <recommendedName>
        <fullName evidence="10 13">4-hydroxy-tetrahydrodipicolinate reductase</fullName>
        <shortName evidence="13">HTPA reductase</shortName>
        <ecNumber evidence="10 13">1.17.1.8</ecNumber>
    </recommendedName>
</protein>
<evidence type="ECO:0000313" key="16">
    <source>
        <dbReference type="EMBL" id="TWJ17165.1"/>
    </source>
</evidence>
<keyword evidence="5 13" id="KW-0220">Diaminopimelate biosynthesis</keyword>
<dbReference type="SUPFAM" id="SSF51735">
    <property type="entry name" value="NAD(P)-binding Rossmann-fold domains"/>
    <property type="match status" value="1"/>
</dbReference>
<dbReference type="Pfam" id="PF01113">
    <property type="entry name" value="DapB_N"/>
    <property type="match status" value="1"/>
</dbReference>
<comment type="catalytic activity">
    <reaction evidence="12 13">
        <text>(S)-2,3,4,5-tetrahydrodipicolinate + NAD(+) + H2O = (2S,4S)-4-hydroxy-2,3,4,5-tetrahydrodipicolinate + NADH + H(+)</text>
        <dbReference type="Rhea" id="RHEA:35323"/>
        <dbReference type="ChEBI" id="CHEBI:15377"/>
        <dbReference type="ChEBI" id="CHEBI:15378"/>
        <dbReference type="ChEBI" id="CHEBI:16845"/>
        <dbReference type="ChEBI" id="CHEBI:57540"/>
        <dbReference type="ChEBI" id="CHEBI:57945"/>
        <dbReference type="ChEBI" id="CHEBI:67139"/>
        <dbReference type="EC" id="1.17.1.8"/>
    </reaction>
</comment>
<feature type="binding site" evidence="13">
    <location>
        <begin position="118"/>
        <end position="120"/>
    </location>
    <ligand>
        <name>NAD(+)</name>
        <dbReference type="ChEBI" id="CHEBI:57540"/>
    </ligand>
</feature>
<dbReference type="InterPro" id="IPR022663">
    <property type="entry name" value="DapB_C"/>
</dbReference>
<dbReference type="GO" id="GO:0050661">
    <property type="term" value="F:NADP binding"/>
    <property type="evidence" value="ECO:0007669"/>
    <property type="project" value="UniProtKB-UniRule"/>
</dbReference>
<keyword evidence="7 13" id="KW-0520">NAD</keyword>